<dbReference type="CDD" id="cd02094">
    <property type="entry name" value="P-type_ATPase_Cu-like"/>
    <property type="match status" value="1"/>
</dbReference>
<evidence type="ECO:0000256" key="16">
    <source>
        <dbReference type="ARBA" id="ARBA00023008"/>
    </source>
</evidence>
<dbReference type="PROSITE" id="PS50846">
    <property type="entry name" value="HMA_2"/>
    <property type="match status" value="4"/>
</dbReference>
<dbReference type="SUPFAM" id="SSF81653">
    <property type="entry name" value="Calcium ATPase, transduction domain A"/>
    <property type="match status" value="1"/>
</dbReference>
<evidence type="ECO:0000256" key="7">
    <source>
        <dbReference type="ARBA" id="ARBA00022692"/>
    </source>
</evidence>
<dbReference type="FunFam" id="3.30.70.100:FF:000001">
    <property type="entry name" value="ATPase copper transporting beta"/>
    <property type="match status" value="1"/>
</dbReference>
<dbReference type="Pfam" id="PF00122">
    <property type="entry name" value="E1-E2_ATPase"/>
    <property type="match status" value="1"/>
</dbReference>
<dbReference type="Gene3D" id="3.30.70.100">
    <property type="match status" value="4"/>
</dbReference>
<comment type="similarity">
    <text evidence="2 24">Belongs to the cation transport ATPase (P-type) (TC 3.A.3) family. Type IB subfamily.</text>
</comment>
<dbReference type="InterPro" id="IPR018303">
    <property type="entry name" value="ATPase_P-typ_P_site"/>
</dbReference>
<keyword evidence="18 24" id="KW-0472">Membrane</keyword>
<organism evidence="27 28">
    <name type="scientific">Pelotomaculum schinkii</name>
    <dbReference type="NCBI Taxonomy" id="78350"/>
    <lineage>
        <taxon>Bacteria</taxon>
        <taxon>Bacillati</taxon>
        <taxon>Bacillota</taxon>
        <taxon>Clostridia</taxon>
        <taxon>Eubacteriales</taxon>
        <taxon>Desulfotomaculaceae</taxon>
        <taxon>Pelotomaculum</taxon>
    </lineage>
</organism>
<evidence type="ECO:0000256" key="10">
    <source>
        <dbReference type="ARBA" id="ARBA00022741"/>
    </source>
</evidence>
<dbReference type="InterPro" id="IPR006121">
    <property type="entry name" value="HMA_dom"/>
</dbReference>
<keyword evidence="28" id="KW-1185">Reference proteome</keyword>
<evidence type="ECO:0000313" key="27">
    <source>
        <dbReference type="EMBL" id="TEB05551.1"/>
    </source>
</evidence>
<dbReference type="InterPro" id="IPR027256">
    <property type="entry name" value="P-typ_ATPase_IB"/>
</dbReference>
<evidence type="ECO:0000256" key="2">
    <source>
        <dbReference type="ARBA" id="ARBA00006024"/>
    </source>
</evidence>
<dbReference type="NCBIfam" id="TIGR01511">
    <property type="entry name" value="ATPase-IB1_Cu"/>
    <property type="match status" value="1"/>
</dbReference>
<dbReference type="GO" id="GO:0005524">
    <property type="term" value="F:ATP binding"/>
    <property type="evidence" value="ECO:0007669"/>
    <property type="project" value="UniProtKB-UniRule"/>
</dbReference>
<keyword evidence="13" id="KW-0460">Magnesium</keyword>
<dbReference type="FunFam" id="2.70.150.10:FF:000020">
    <property type="entry name" value="Copper-exporting P-type ATPase A"/>
    <property type="match status" value="1"/>
</dbReference>
<name>A0A4Y7RA65_9FIRM</name>
<evidence type="ECO:0000256" key="21">
    <source>
        <dbReference type="ARBA" id="ARBA00037427"/>
    </source>
</evidence>
<reference evidence="27 28" key="1">
    <citation type="journal article" date="2018" name="Environ. Microbiol.">
        <title>Novel energy conservation strategies and behaviour of Pelotomaculum schinkii driving syntrophic propionate catabolism.</title>
        <authorList>
            <person name="Hidalgo-Ahumada C.A.P."/>
            <person name="Nobu M.K."/>
            <person name="Narihiro T."/>
            <person name="Tamaki H."/>
            <person name="Liu W.T."/>
            <person name="Kamagata Y."/>
            <person name="Stams A.J.M."/>
            <person name="Imachi H."/>
            <person name="Sousa D.Z."/>
        </authorList>
    </citation>
    <scope>NUCLEOTIDE SEQUENCE [LARGE SCALE GENOMIC DNA]</scope>
    <source>
        <strain evidence="27 28">HH</strain>
    </source>
</reference>
<dbReference type="Gene3D" id="3.40.1110.10">
    <property type="entry name" value="Calcium-transporting ATPase, cytoplasmic domain N"/>
    <property type="match status" value="1"/>
</dbReference>
<feature type="transmembrane region" description="Helical" evidence="24">
    <location>
        <begin position="350"/>
        <end position="367"/>
    </location>
</feature>
<dbReference type="GO" id="GO:0016887">
    <property type="term" value="F:ATP hydrolysis activity"/>
    <property type="evidence" value="ECO:0007669"/>
    <property type="project" value="InterPro"/>
</dbReference>
<comment type="subcellular location">
    <subcellularLocation>
        <location evidence="1">Cell membrane</location>
        <topology evidence="1">Multi-pass membrane protein</topology>
    </subcellularLocation>
</comment>
<dbReference type="NCBIfam" id="TIGR01525">
    <property type="entry name" value="ATPase-IB_hvy"/>
    <property type="match status" value="1"/>
</dbReference>
<dbReference type="GO" id="GO:0055070">
    <property type="term" value="P:copper ion homeostasis"/>
    <property type="evidence" value="ECO:0007669"/>
    <property type="project" value="TreeGrafter"/>
</dbReference>
<evidence type="ECO:0000256" key="5">
    <source>
        <dbReference type="ARBA" id="ARBA00022448"/>
    </source>
</evidence>
<dbReference type="SUPFAM" id="SSF55008">
    <property type="entry name" value="HMA, heavy metal-associated domain"/>
    <property type="match status" value="4"/>
</dbReference>
<dbReference type="NCBIfam" id="TIGR00003">
    <property type="entry name" value="copper ion binding protein"/>
    <property type="match status" value="4"/>
</dbReference>
<dbReference type="InterPro" id="IPR023214">
    <property type="entry name" value="HAD_sf"/>
</dbReference>
<dbReference type="SFLD" id="SFLDG00002">
    <property type="entry name" value="C1.7:_P-type_atpase_like"/>
    <property type="match status" value="1"/>
</dbReference>
<dbReference type="Proteomes" id="UP000298324">
    <property type="component" value="Unassembled WGS sequence"/>
</dbReference>
<dbReference type="NCBIfam" id="TIGR01494">
    <property type="entry name" value="ATPase_P-type"/>
    <property type="match status" value="1"/>
</dbReference>
<evidence type="ECO:0000256" key="15">
    <source>
        <dbReference type="ARBA" id="ARBA00022989"/>
    </source>
</evidence>
<dbReference type="Pfam" id="PF00702">
    <property type="entry name" value="Hydrolase"/>
    <property type="match status" value="1"/>
</dbReference>
<evidence type="ECO:0000256" key="12">
    <source>
        <dbReference type="ARBA" id="ARBA00022840"/>
    </source>
</evidence>
<feature type="transmembrane region" description="Helical" evidence="24">
    <location>
        <begin position="935"/>
        <end position="956"/>
    </location>
</feature>
<dbReference type="InterPro" id="IPR023298">
    <property type="entry name" value="ATPase_P-typ_TM_dom_sf"/>
</dbReference>
<evidence type="ECO:0000256" key="14">
    <source>
        <dbReference type="ARBA" id="ARBA00022967"/>
    </source>
</evidence>
<evidence type="ECO:0000256" key="13">
    <source>
        <dbReference type="ARBA" id="ARBA00022842"/>
    </source>
</evidence>
<dbReference type="InterPro" id="IPR017969">
    <property type="entry name" value="Heavy-metal-associated_CS"/>
</dbReference>
<dbReference type="FunFam" id="3.30.70.100:FF:000005">
    <property type="entry name" value="Copper-exporting P-type ATPase A"/>
    <property type="match status" value="3"/>
</dbReference>
<dbReference type="Gene3D" id="3.40.50.1000">
    <property type="entry name" value="HAD superfamily/HAD-like"/>
    <property type="match status" value="1"/>
</dbReference>
<dbReference type="EMBL" id="QFGA01000002">
    <property type="protein sequence ID" value="TEB05551.1"/>
    <property type="molecule type" value="Genomic_DNA"/>
</dbReference>
<keyword evidence="12 24" id="KW-0067">ATP-binding</keyword>
<keyword evidence="8 24" id="KW-0479">Metal-binding</keyword>
<keyword evidence="10 24" id="KW-0547">Nucleotide-binding</keyword>
<dbReference type="AlphaFoldDB" id="A0A4Y7RA65"/>
<comment type="catalytic activity">
    <reaction evidence="22">
        <text>Cu(+)(in) + ATP + H2O = Cu(+)(out) + ADP + phosphate + H(+)</text>
        <dbReference type="Rhea" id="RHEA:25792"/>
        <dbReference type="ChEBI" id="CHEBI:15377"/>
        <dbReference type="ChEBI" id="CHEBI:15378"/>
        <dbReference type="ChEBI" id="CHEBI:30616"/>
        <dbReference type="ChEBI" id="CHEBI:43474"/>
        <dbReference type="ChEBI" id="CHEBI:49552"/>
        <dbReference type="ChEBI" id="CHEBI:456216"/>
        <dbReference type="EC" id="7.2.2.8"/>
    </reaction>
</comment>
<dbReference type="InterPro" id="IPR006122">
    <property type="entry name" value="HMA_Cu_ion-bd"/>
</dbReference>
<dbReference type="PANTHER" id="PTHR43520">
    <property type="entry name" value="ATP7, ISOFORM B"/>
    <property type="match status" value="1"/>
</dbReference>
<evidence type="ECO:0000256" key="20">
    <source>
        <dbReference type="ARBA" id="ARBA00033239"/>
    </source>
</evidence>
<evidence type="ECO:0000259" key="26">
    <source>
        <dbReference type="PROSITE" id="PS50846"/>
    </source>
</evidence>
<keyword evidence="5" id="KW-0813">Transport</keyword>
<dbReference type="InterPro" id="IPR008250">
    <property type="entry name" value="ATPase_P-typ_transduc_dom_A_sf"/>
</dbReference>
<keyword evidence="6 24" id="KW-1003">Cell membrane</keyword>
<dbReference type="Pfam" id="PF00403">
    <property type="entry name" value="HMA"/>
    <property type="match status" value="4"/>
</dbReference>
<keyword evidence="11" id="KW-0187">Copper transport</keyword>
<dbReference type="InterPro" id="IPR036412">
    <property type="entry name" value="HAD-like_sf"/>
</dbReference>
<dbReference type="InterPro" id="IPR001757">
    <property type="entry name" value="P_typ_ATPase"/>
</dbReference>
<feature type="transmembrane region" description="Helical" evidence="24">
    <location>
        <begin position="620"/>
        <end position="641"/>
    </location>
</feature>
<evidence type="ECO:0000256" key="11">
    <source>
        <dbReference type="ARBA" id="ARBA00022796"/>
    </source>
</evidence>
<feature type="region of interest" description="Disordered" evidence="25">
    <location>
        <begin position="150"/>
        <end position="194"/>
    </location>
</feature>
<dbReference type="PRINTS" id="PR00943">
    <property type="entry name" value="CUATPASE"/>
</dbReference>
<feature type="transmembrane region" description="Helical" evidence="24">
    <location>
        <begin position="405"/>
        <end position="422"/>
    </location>
</feature>
<keyword evidence="17" id="KW-0406">Ion transport</keyword>
<feature type="transmembrane region" description="Helical" evidence="24">
    <location>
        <begin position="968"/>
        <end position="987"/>
    </location>
</feature>
<gene>
    <name evidence="27" type="primary">copA</name>
    <name evidence="27" type="ORF">Psch_02592</name>
</gene>
<dbReference type="GO" id="GO:0043682">
    <property type="term" value="F:P-type divalent copper transporter activity"/>
    <property type="evidence" value="ECO:0007669"/>
    <property type="project" value="TreeGrafter"/>
</dbReference>
<protein>
    <recommendedName>
        <fullName evidence="4">Copper-exporting P-type ATPase</fullName>
        <ecNumber evidence="3">7.2.2.8</ecNumber>
    </recommendedName>
    <alternativeName>
        <fullName evidence="19">Copper-exporting P-type ATPase A</fullName>
    </alternativeName>
    <alternativeName>
        <fullName evidence="20">Cu(+)-exporting ATPase</fullName>
    </alternativeName>
    <alternativeName>
        <fullName evidence="23">Probable copper-transporting ATPase SynA</fullName>
    </alternativeName>
</protein>
<evidence type="ECO:0000256" key="18">
    <source>
        <dbReference type="ARBA" id="ARBA00023136"/>
    </source>
</evidence>
<evidence type="ECO:0000256" key="25">
    <source>
        <dbReference type="SAM" id="MobiDB-lite"/>
    </source>
</evidence>
<evidence type="ECO:0000313" key="28">
    <source>
        <dbReference type="Proteomes" id="UP000298324"/>
    </source>
</evidence>
<evidence type="ECO:0000256" key="1">
    <source>
        <dbReference type="ARBA" id="ARBA00004651"/>
    </source>
</evidence>
<evidence type="ECO:0000256" key="8">
    <source>
        <dbReference type="ARBA" id="ARBA00022723"/>
    </source>
</evidence>
<dbReference type="PROSITE" id="PS01047">
    <property type="entry name" value="HMA_1"/>
    <property type="match status" value="3"/>
</dbReference>
<feature type="transmembrane region" description="Helical" evidence="24">
    <location>
        <begin position="373"/>
        <end position="393"/>
    </location>
</feature>
<comment type="function">
    <text evidence="21">Involved in copper transport.</text>
</comment>
<dbReference type="Gene3D" id="2.70.150.10">
    <property type="entry name" value="Calcium-transporting ATPase, cytoplasmic transduction domain A"/>
    <property type="match status" value="1"/>
</dbReference>
<dbReference type="GO" id="GO:0140581">
    <property type="term" value="F:P-type monovalent copper transporter activity"/>
    <property type="evidence" value="ECO:0007669"/>
    <property type="project" value="UniProtKB-EC"/>
</dbReference>
<feature type="domain" description="HMA" evidence="26">
    <location>
        <begin position="266"/>
        <end position="332"/>
    </location>
</feature>
<dbReference type="InterPro" id="IPR044492">
    <property type="entry name" value="P_typ_ATPase_HD_dom"/>
</dbReference>
<evidence type="ECO:0000256" key="9">
    <source>
        <dbReference type="ARBA" id="ARBA00022737"/>
    </source>
</evidence>
<evidence type="ECO:0000256" key="22">
    <source>
        <dbReference type="ARBA" id="ARBA00049289"/>
    </source>
</evidence>
<dbReference type="GO" id="GO:0005507">
    <property type="term" value="F:copper ion binding"/>
    <property type="evidence" value="ECO:0007669"/>
    <property type="project" value="InterPro"/>
</dbReference>
<proteinExistence type="inferred from homology"/>
<evidence type="ECO:0000256" key="3">
    <source>
        <dbReference type="ARBA" id="ARBA00012517"/>
    </source>
</evidence>
<dbReference type="PROSITE" id="PS00154">
    <property type="entry name" value="ATPASE_E1_E2"/>
    <property type="match status" value="1"/>
</dbReference>
<feature type="domain" description="HMA" evidence="26">
    <location>
        <begin position="11"/>
        <end position="77"/>
    </location>
</feature>
<evidence type="ECO:0000256" key="6">
    <source>
        <dbReference type="ARBA" id="ARBA00022475"/>
    </source>
</evidence>
<dbReference type="PRINTS" id="PR00942">
    <property type="entry name" value="CUATPASEI"/>
</dbReference>
<keyword evidence="16" id="KW-0186">Copper</keyword>
<evidence type="ECO:0000256" key="17">
    <source>
        <dbReference type="ARBA" id="ARBA00023065"/>
    </source>
</evidence>
<dbReference type="PANTHER" id="PTHR43520:SF8">
    <property type="entry name" value="P-TYPE CU(+) TRANSPORTER"/>
    <property type="match status" value="1"/>
</dbReference>
<feature type="transmembrane region" description="Helical" evidence="24">
    <location>
        <begin position="434"/>
        <end position="455"/>
    </location>
</feature>
<dbReference type="GO" id="GO:0005886">
    <property type="term" value="C:plasma membrane"/>
    <property type="evidence" value="ECO:0007669"/>
    <property type="project" value="UniProtKB-SubCell"/>
</dbReference>
<dbReference type="SUPFAM" id="SSF81665">
    <property type="entry name" value="Calcium ATPase, transmembrane domain M"/>
    <property type="match status" value="1"/>
</dbReference>
<feature type="transmembrane region" description="Helical" evidence="24">
    <location>
        <begin position="595"/>
        <end position="614"/>
    </location>
</feature>
<dbReference type="SFLD" id="SFLDF00027">
    <property type="entry name" value="p-type_atpase"/>
    <property type="match status" value="1"/>
</dbReference>
<keyword evidence="9" id="KW-0677">Repeat</keyword>
<dbReference type="InterPro" id="IPR036163">
    <property type="entry name" value="HMA_dom_sf"/>
</dbReference>
<dbReference type="SUPFAM" id="SSF56784">
    <property type="entry name" value="HAD-like"/>
    <property type="match status" value="1"/>
</dbReference>
<dbReference type="RefSeq" id="WP_190240557.1">
    <property type="nucleotide sequence ID" value="NZ_QFGA01000002.1"/>
</dbReference>
<dbReference type="CDD" id="cd00371">
    <property type="entry name" value="HMA"/>
    <property type="match status" value="4"/>
</dbReference>
<dbReference type="InterPro" id="IPR059000">
    <property type="entry name" value="ATPase_P-type_domA"/>
</dbReference>
<sequence length="993" mass="106787">MANTEETVALAQVKLPVYGMTCEHCVRRVVKALEKLPGVADVQVSLADAKATFHFAPEQLDLSAVREAIEKAGYSTDIPLPATGQEEITIPVYGMTCEHCVRRVTKALEKLPGVENIRVSLADSKALFDFDRNQVSTEDITQAIEEAGYSTRPAPVEAAAEQPPPEAAGLPDPLILPETVSDNPSIDPGDHAQKKQFKVRGMTCANCALTIEKGVGKMKGVKSAAVNFASEKLTLELDPSVVSQEDILAKIKDLGYGAQSEDSEGGKQQFKVSGMTCANCALTIEKKLKSTPGVHMAAVNFANETVTVEFDPQTLTLNDVFEQVRDAGYIPLKNKDEDPDDRSAIIERNWLIFSVILSVPIMPLMFLPMSRPTMYTILTLATIVQFTAGWTFYRGAYHALKNRSANMDVLVAMGITAAYGYSLMTTLHMFFPNLFFEGPNFFDTSALLITFVRFGKYLEAKAKGRAGQALKRLLELQADKARLLINGEEKEVAAADLKTGDVVIVKPGERIPVDGEIIEGQASIDESMLTGESIPVDKGAGDPVIGATINRSGSIKVQTAKTGKDTVLSGIIKMVEDAQGVKPPIQRLADTISNYFVPAVVTLALITFLIWYFALHSTFVFAFTAAIAVLVIACPCALGLATPTAIMVGSGVGLNRGLLFKSAAVLEAISSLQAIGFDKTGTLTKGTPEVTDIIAVNPFKEKGLLQIAAAGENPSIHPLAQAVTSRARKEEVEILEVKDYQEESGYGIACSYQGQPLLIGNIKHMRKHGIDVSAVEEEYTRLAQEGKTTMFVSLDGRAIGLIALADVLKESAREAIKRLHGLGLKTFMITGDNKKVAHVVGQEAGIDEIAAEVLPQDKINTVKKYQEQGLKVAMVGDGINDAPALAKADIGIAIGSGTDVAKETGDVILVRNDLLDVERAIRLGRKTLNKIKQNLFWALIYNVIGIPVAAGVLYPITGKLLPPEWAGLAMAFSSVSVVTNSLLLSGYGKKLID</sequence>
<feature type="domain" description="HMA" evidence="26">
    <location>
        <begin position="193"/>
        <end position="259"/>
    </location>
</feature>
<evidence type="ECO:0000256" key="24">
    <source>
        <dbReference type="RuleBase" id="RU362081"/>
    </source>
</evidence>
<evidence type="ECO:0000256" key="19">
    <source>
        <dbReference type="ARBA" id="ARBA00029719"/>
    </source>
</evidence>
<dbReference type="SFLD" id="SFLDS00003">
    <property type="entry name" value="Haloacid_Dehalogenase"/>
    <property type="match status" value="1"/>
</dbReference>
<comment type="caution">
    <text evidence="27">The sequence shown here is derived from an EMBL/GenBank/DDBJ whole genome shotgun (WGS) entry which is preliminary data.</text>
</comment>
<keyword evidence="15 24" id="KW-1133">Transmembrane helix</keyword>
<dbReference type="EC" id="7.2.2.8" evidence="3"/>
<keyword evidence="14" id="KW-1278">Translocase</keyword>
<evidence type="ECO:0000256" key="4">
    <source>
        <dbReference type="ARBA" id="ARBA00015102"/>
    </source>
</evidence>
<dbReference type="InterPro" id="IPR023299">
    <property type="entry name" value="ATPase_P-typ_cyto_dom_N"/>
</dbReference>
<dbReference type="PRINTS" id="PR00119">
    <property type="entry name" value="CATATPASE"/>
</dbReference>
<keyword evidence="7 24" id="KW-0812">Transmembrane</keyword>
<accession>A0A4Y7RA65</accession>
<feature type="domain" description="HMA" evidence="26">
    <location>
        <begin position="86"/>
        <end position="152"/>
    </location>
</feature>
<evidence type="ECO:0000256" key="23">
    <source>
        <dbReference type="ARBA" id="ARBA00069640"/>
    </source>
</evidence>